<sequence>MDVMEPMELFSLSITMFPEVRSQTIQEIYQFRIM</sequence>
<dbReference type="Proteomes" id="UP000270094">
    <property type="component" value="Unassembled WGS sequence"/>
</dbReference>
<dbReference type="EMBL" id="UYYB01110948">
    <property type="protein sequence ID" value="VDM80975.1"/>
    <property type="molecule type" value="Genomic_DNA"/>
</dbReference>
<protein>
    <submittedName>
        <fullName evidence="1">Uncharacterized protein</fullName>
    </submittedName>
</protein>
<dbReference type="AlphaFoldDB" id="A0A3P7LEG0"/>
<organism evidence="1 2">
    <name type="scientific">Strongylus vulgaris</name>
    <name type="common">Blood worm</name>
    <dbReference type="NCBI Taxonomy" id="40348"/>
    <lineage>
        <taxon>Eukaryota</taxon>
        <taxon>Metazoa</taxon>
        <taxon>Ecdysozoa</taxon>
        <taxon>Nematoda</taxon>
        <taxon>Chromadorea</taxon>
        <taxon>Rhabditida</taxon>
        <taxon>Rhabditina</taxon>
        <taxon>Rhabditomorpha</taxon>
        <taxon>Strongyloidea</taxon>
        <taxon>Strongylidae</taxon>
        <taxon>Strongylus</taxon>
    </lineage>
</organism>
<gene>
    <name evidence="1" type="ORF">SVUK_LOCUS15973</name>
</gene>
<accession>A0A3P7LEG0</accession>
<evidence type="ECO:0000313" key="2">
    <source>
        <dbReference type="Proteomes" id="UP000270094"/>
    </source>
</evidence>
<keyword evidence="2" id="KW-1185">Reference proteome</keyword>
<evidence type="ECO:0000313" key="1">
    <source>
        <dbReference type="EMBL" id="VDM80975.1"/>
    </source>
</evidence>
<reference evidence="1 2" key="1">
    <citation type="submission" date="2018-11" db="EMBL/GenBank/DDBJ databases">
        <authorList>
            <consortium name="Pathogen Informatics"/>
        </authorList>
    </citation>
    <scope>NUCLEOTIDE SEQUENCE [LARGE SCALE GENOMIC DNA]</scope>
</reference>
<name>A0A3P7LEG0_STRVU</name>
<proteinExistence type="predicted"/>